<dbReference type="CDD" id="cd04458">
    <property type="entry name" value="CSP_CDS"/>
    <property type="match status" value="1"/>
</dbReference>
<evidence type="ECO:0000256" key="1">
    <source>
        <dbReference type="ARBA" id="ARBA00004496"/>
    </source>
</evidence>
<dbReference type="GO" id="GO:0005829">
    <property type="term" value="C:cytosol"/>
    <property type="evidence" value="ECO:0007669"/>
    <property type="project" value="UniProtKB-ARBA"/>
</dbReference>
<dbReference type="FunFam" id="2.40.50.140:FF:000006">
    <property type="entry name" value="Cold shock protein CspC"/>
    <property type="match status" value="1"/>
</dbReference>
<dbReference type="Gene3D" id="2.40.50.140">
    <property type="entry name" value="Nucleic acid-binding proteins"/>
    <property type="match status" value="1"/>
</dbReference>
<proteinExistence type="predicted"/>
<dbReference type="InterPro" id="IPR012340">
    <property type="entry name" value="NA-bd_OB-fold"/>
</dbReference>
<gene>
    <name evidence="5" type="ORF">EJ913_08245</name>
</gene>
<dbReference type="SMART" id="SM00357">
    <property type="entry name" value="CSP"/>
    <property type="match status" value="1"/>
</dbReference>
<evidence type="ECO:0000313" key="5">
    <source>
        <dbReference type="EMBL" id="RUQ73647.1"/>
    </source>
</evidence>
<dbReference type="InterPro" id="IPR019844">
    <property type="entry name" value="CSD_CS"/>
</dbReference>
<dbReference type="InterPro" id="IPR011129">
    <property type="entry name" value="CSD"/>
</dbReference>
<protein>
    <submittedName>
        <fullName evidence="5">Cold-shock protein</fullName>
    </submittedName>
</protein>
<dbReference type="SUPFAM" id="SSF50249">
    <property type="entry name" value="Nucleic acid-binding proteins"/>
    <property type="match status" value="1"/>
</dbReference>
<dbReference type="PROSITE" id="PS51857">
    <property type="entry name" value="CSD_2"/>
    <property type="match status" value="1"/>
</dbReference>
<dbReference type="PIRSF" id="PIRSF002599">
    <property type="entry name" value="Cold_shock_A"/>
    <property type="match status" value="1"/>
</dbReference>
<dbReference type="PRINTS" id="PR00050">
    <property type="entry name" value="COLDSHOCK"/>
</dbReference>
<keyword evidence="2" id="KW-0963">Cytoplasm</keyword>
<comment type="subcellular location">
    <subcellularLocation>
        <location evidence="1 3">Cytoplasm</location>
    </subcellularLocation>
</comment>
<reference evidence="5 6" key="1">
    <citation type="submission" date="2018-12" db="EMBL/GenBank/DDBJ databases">
        <authorList>
            <person name="Yang Y."/>
        </authorList>
    </citation>
    <scope>NUCLEOTIDE SEQUENCE [LARGE SCALE GENOMIC DNA]</scope>
    <source>
        <strain evidence="5 6">GSF71</strain>
    </source>
</reference>
<keyword evidence="6" id="KW-1185">Reference proteome</keyword>
<comment type="caution">
    <text evidence="5">The sequence shown here is derived from an EMBL/GenBank/DDBJ whole genome shotgun (WGS) entry which is preliminary data.</text>
</comment>
<dbReference type="InterPro" id="IPR050181">
    <property type="entry name" value="Cold_shock_domain"/>
</dbReference>
<dbReference type="InterPro" id="IPR012156">
    <property type="entry name" value="Cold_shock_CspA"/>
</dbReference>
<feature type="domain" description="CSD" evidence="4">
    <location>
        <begin position="1"/>
        <end position="67"/>
    </location>
</feature>
<accession>A0A3S0XCD2</accession>
<dbReference type="Pfam" id="PF00313">
    <property type="entry name" value="CSD"/>
    <property type="match status" value="1"/>
</dbReference>
<evidence type="ECO:0000256" key="3">
    <source>
        <dbReference type="RuleBase" id="RU000408"/>
    </source>
</evidence>
<dbReference type="Proteomes" id="UP000280346">
    <property type="component" value="Unassembled WGS sequence"/>
</dbReference>
<evidence type="ECO:0000313" key="6">
    <source>
        <dbReference type="Proteomes" id="UP000280346"/>
    </source>
</evidence>
<evidence type="ECO:0000259" key="4">
    <source>
        <dbReference type="PROSITE" id="PS51857"/>
    </source>
</evidence>
<dbReference type="PANTHER" id="PTHR11544">
    <property type="entry name" value="COLD SHOCK DOMAIN CONTAINING PROTEINS"/>
    <property type="match status" value="1"/>
</dbReference>
<dbReference type="InterPro" id="IPR002059">
    <property type="entry name" value="CSP_DNA-bd"/>
</dbReference>
<dbReference type="OrthoDB" id="9801074at2"/>
<dbReference type="PROSITE" id="PS00352">
    <property type="entry name" value="CSD_1"/>
    <property type="match status" value="1"/>
</dbReference>
<dbReference type="GO" id="GO:0003676">
    <property type="term" value="F:nucleic acid binding"/>
    <property type="evidence" value="ECO:0007669"/>
    <property type="project" value="InterPro"/>
</dbReference>
<dbReference type="RefSeq" id="WP_126996651.1">
    <property type="nucleotide sequence ID" value="NZ_CP173190.1"/>
</dbReference>
<evidence type="ECO:0000256" key="2">
    <source>
        <dbReference type="ARBA" id="ARBA00022490"/>
    </source>
</evidence>
<name>A0A3S0XCD2_9PROT</name>
<dbReference type="AlphaFoldDB" id="A0A3S0XCD2"/>
<organism evidence="5 6">
    <name type="scientific">Azospirillum doebereinerae</name>
    <dbReference type="NCBI Taxonomy" id="92933"/>
    <lineage>
        <taxon>Bacteria</taxon>
        <taxon>Pseudomonadati</taxon>
        <taxon>Pseudomonadota</taxon>
        <taxon>Alphaproteobacteria</taxon>
        <taxon>Rhodospirillales</taxon>
        <taxon>Azospirillaceae</taxon>
        <taxon>Azospirillum</taxon>
    </lineage>
</organism>
<dbReference type="EMBL" id="RZIJ01000005">
    <property type="protein sequence ID" value="RUQ73647.1"/>
    <property type="molecule type" value="Genomic_DNA"/>
</dbReference>
<sequence length="69" mass="7380">MTSGTVKWFNTTKGYGFIAPEAGAKDIFVHITAVQRSGLHALAEGQRVEFEVARGDNGKDSAVNISVVE</sequence>